<organism evidence="1 2">
    <name type="scientific">Paramecium primaurelia</name>
    <dbReference type="NCBI Taxonomy" id="5886"/>
    <lineage>
        <taxon>Eukaryota</taxon>
        <taxon>Sar</taxon>
        <taxon>Alveolata</taxon>
        <taxon>Ciliophora</taxon>
        <taxon>Intramacronucleata</taxon>
        <taxon>Oligohymenophorea</taxon>
        <taxon>Peniculida</taxon>
        <taxon>Parameciidae</taxon>
        <taxon>Paramecium</taxon>
    </lineage>
</organism>
<comment type="caution">
    <text evidence="1">The sequence shown here is derived from an EMBL/GenBank/DDBJ whole genome shotgun (WGS) entry which is preliminary data.</text>
</comment>
<proteinExistence type="predicted"/>
<protein>
    <submittedName>
        <fullName evidence="1">Uncharacterized protein</fullName>
    </submittedName>
</protein>
<name>A0A8S1K876_PARPR</name>
<evidence type="ECO:0000313" key="2">
    <source>
        <dbReference type="Proteomes" id="UP000688137"/>
    </source>
</evidence>
<dbReference type="EMBL" id="CAJJDM010000012">
    <property type="protein sequence ID" value="CAD8050623.1"/>
    <property type="molecule type" value="Genomic_DNA"/>
</dbReference>
<reference evidence="1" key="1">
    <citation type="submission" date="2021-01" db="EMBL/GenBank/DDBJ databases">
        <authorList>
            <consortium name="Genoscope - CEA"/>
            <person name="William W."/>
        </authorList>
    </citation>
    <scope>NUCLEOTIDE SEQUENCE</scope>
</reference>
<keyword evidence="2" id="KW-1185">Reference proteome</keyword>
<accession>A0A8S1K876</accession>
<gene>
    <name evidence="1" type="ORF">PPRIM_AZ9-3.1.T0170150</name>
</gene>
<evidence type="ECO:0000313" key="1">
    <source>
        <dbReference type="EMBL" id="CAD8050623.1"/>
    </source>
</evidence>
<sequence>MKNESESRVSLDNLSINKATGPLVTNYKQLVCCFVKQMLFDVVIPGQKMFTEDKKQNLRNQILFYQQGFARNMNDEQAYSELIMLTTSSPHFIELHKRTCFSLIGQNQEIEAQVNKELNRSISSIETFCGNIKLIDKNIIVNWSTNRQKLYSKTIIDIIMRGLLLSYILEIIIRSSLKQDFTFNFSITIEYNQCCLEKEIQPIFKINDQTTQYEFKFYKQ</sequence>
<dbReference type="AlphaFoldDB" id="A0A8S1K876"/>
<dbReference type="Proteomes" id="UP000688137">
    <property type="component" value="Unassembled WGS sequence"/>
</dbReference>